<dbReference type="GO" id="GO:0042907">
    <property type="term" value="F:xanthine transmembrane transporter activity"/>
    <property type="evidence" value="ECO:0007669"/>
    <property type="project" value="TreeGrafter"/>
</dbReference>
<feature type="transmembrane region" description="Helical" evidence="8">
    <location>
        <begin position="21"/>
        <end position="44"/>
    </location>
</feature>
<reference evidence="9 10" key="1">
    <citation type="journal article" date="2012" name="PLoS ONE">
        <title>The purine-utilizing bacterium Clostridium acidurici 9a: a genome-guided metabolic reconsideration.</title>
        <authorList>
            <person name="Hartwich K."/>
            <person name="Poehlein A."/>
            <person name="Daniel R."/>
        </authorList>
    </citation>
    <scope>NUCLEOTIDE SEQUENCE [LARGE SCALE GENOMIC DNA]</scope>
    <source>
        <strain evidence="10">ATCC 7906 / DSM 604 / BCRC 14475 / CIP 104303 / KCTC 5404 / NCIMB 10678 / 9a</strain>
    </source>
</reference>
<evidence type="ECO:0000313" key="10">
    <source>
        <dbReference type="Proteomes" id="UP000006094"/>
    </source>
</evidence>
<evidence type="ECO:0000256" key="7">
    <source>
        <dbReference type="ARBA" id="ARBA00023136"/>
    </source>
</evidence>
<evidence type="ECO:0000256" key="8">
    <source>
        <dbReference type="SAM" id="Phobius"/>
    </source>
</evidence>
<keyword evidence="5 8" id="KW-0812">Transmembrane</keyword>
<accession>K0B116</accession>
<dbReference type="PATRIC" id="fig|1128398.3.peg.2803"/>
<feature type="transmembrane region" description="Helical" evidence="8">
    <location>
        <begin position="107"/>
        <end position="125"/>
    </location>
</feature>
<feature type="transmembrane region" description="Helical" evidence="8">
    <location>
        <begin position="82"/>
        <end position="101"/>
    </location>
</feature>
<evidence type="ECO:0000256" key="6">
    <source>
        <dbReference type="ARBA" id="ARBA00022989"/>
    </source>
</evidence>
<dbReference type="NCBIfam" id="TIGR03173">
    <property type="entry name" value="pbuX"/>
    <property type="match status" value="1"/>
</dbReference>
<dbReference type="PANTHER" id="PTHR42810">
    <property type="entry name" value="PURINE PERMEASE C1399.01C-RELATED"/>
    <property type="match status" value="1"/>
</dbReference>
<dbReference type="GO" id="GO:0005886">
    <property type="term" value="C:plasma membrane"/>
    <property type="evidence" value="ECO:0007669"/>
    <property type="project" value="UniProtKB-SubCell"/>
</dbReference>
<dbReference type="PROSITE" id="PS01116">
    <property type="entry name" value="XANTH_URACIL_PERMASE"/>
    <property type="match status" value="1"/>
</dbReference>
<feature type="transmembrane region" description="Helical" evidence="8">
    <location>
        <begin position="349"/>
        <end position="370"/>
    </location>
</feature>
<dbReference type="NCBIfam" id="NF037981">
    <property type="entry name" value="NCS2_1"/>
    <property type="match status" value="1"/>
</dbReference>
<protein>
    <submittedName>
        <fullName evidence="9">Xanthine permease PbuX</fullName>
    </submittedName>
</protein>
<dbReference type="eggNOG" id="COG2233">
    <property type="taxonomic scope" value="Bacteria"/>
</dbReference>
<sequence>MSNKIDYVNERLPVKQLVPLGLQHVLSMYAGALVVPIVLGGALGLSPQQLAYLIAADLFTCGIATLIQAYGIGNYAGIKLPTILGCSFVAVGPMIAIGTAANVSSGVQGLTIIYGATIISGLLLWAVSGLFGKLTRFFPPVVTGTVITVVGLSLIPLALDNAAGGANNADYGDPKNLLLAVFVLGVVIFMNRFFKGFLQSISVLVGLLAGTIVAYFLGMVNFEEIRHAGWFELILPFHFGMPEFRLDAIISLTLVAIVTSVEAIGVFLGLGEICDKEISEKDIIKGLRAEGIAKTMGGLFNSFPYATFSQNVGLVTLSGVKSRFVCVAAGFILIVLGVIPKFAALGTAIPMSVLGGATLAMFGMVAVSGIRILSGVDFSKQGNLIIIAVSIAIGLGCKVSQGALANLPDGLKMIFQDGIISASLFAIVLNILFNFKDIKKSSTEGSSEAVAE</sequence>
<gene>
    <name evidence="9" type="primary">pbuX1</name>
    <name evidence="9" type="ordered locus">Curi_c27200</name>
</gene>
<feature type="transmembrane region" description="Helical" evidence="8">
    <location>
        <begin position="248"/>
        <end position="271"/>
    </location>
</feature>
<feature type="transmembrane region" description="Helical" evidence="8">
    <location>
        <begin position="201"/>
        <end position="222"/>
    </location>
</feature>
<dbReference type="Pfam" id="PF00860">
    <property type="entry name" value="Xan_ur_permease"/>
    <property type="match status" value="1"/>
</dbReference>
<dbReference type="KEGG" id="cad:Curi_c27200"/>
<organism evidence="9 10">
    <name type="scientific">Gottschalkia acidurici (strain ATCC 7906 / DSM 604 / BCRC 14475 / CIP 104303 / KCTC 5404 / NCIMB 10678 / 9a)</name>
    <name type="common">Clostridium acidurici</name>
    <dbReference type="NCBI Taxonomy" id="1128398"/>
    <lineage>
        <taxon>Bacteria</taxon>
        <taxon>Bacillati</taxon>
        <taxon>Bacillota</taxon>
        <taxon>Tissierellia</taxon>
        <taxon>Tissierellales</taxon>
        <taxon>Gottschalkiaceae</taxon>
        <taxon>Gottschalkia</taxon>
    </lineage>
</organism>
<keyword evidence="4" id="KW-1003">Cell membrane</keyword>
<keyword evidence="6 8" id="KW-1133">Transmembrane helix</keyword>
<dbReference type="PANTHER" id="PTHR42810:SF4">
    <property type="entry name" value="URIC ACID TRANSPORTER UACT"/>
    <property type="match status" value="1"/>
</dbReference>
<name>K0B116_GOTA9</name>
<evidence type="ECO:0000256" key="4">
    <source>
        <dbReference type="ARBA" id="ARBA00022475"/>
    </source>
</evidence>
<feature type="transmembrane region" description="Helical" evidence="8">
    <location>
        <begin position="413"/>
        <end position="433"/>
    </location>
</feature>
<evidence type="ECO:0000256" key="1">
    <source>
        <dbReference type="ARBA" id="ARBA00004651"/>
    </source>
</evidence>
<dbReference type="InterPro" id="IPR006043">
    <property type="entry name" value="NCS2"/>
</dbReference>
<dbReference type="EMBL" id="CP003326">
    <property type="protein sequence ID" value="AFS79713.1"/>
    <property type="molecule type" value="Genomic_DNA"/>
</dbReference>
<feature type="transmembrane region" description="Helical" evidence="8">
    <location>
        <begin position="177"/>
        <end position="194"/>
    </location>
</feature>
<feature type="transmembrane region" description="Helical" evidence="8">
    <location>
        <begin position="137"/>
        <end position="157"/>
    </location>
</feature>
<evidence type="ECO:0000256" key="2">
    <source>
        <dbReference type="ARBA" id="ARBA00008821"/>
    </source>
</evidence>
<evidence type="ECO:0000313" key="9">
    <source>
        <dbReference type="EMBL" id="AFS79713.1"/>
    </source>
</evidence>
<dbReference type="Proteomes" id="UP000006094">
    <property type="component" value="Chromosome"/>
</dbReference>
<keyword evidence="10" id="KW-1185">Reference proteome</keyword>
<feature type="transmembrane region" description="Helical" evidence="8">
    <location>
        <begin position="382"/>
        <end position="401"/>
    </location>
</feature>
<comment type="similarity">
    <text evidence="2">Belongs to the nucleobase:cation symporter-2 (NCS2) (TC 2.A.40) family.</text>
</comment>
<dbReference type="InterPro" id="IPR017588">
    <property type="entry name" value="UacT-like"/>
</dbReference>
<evidence type="ECO:0000256" key="3">
    <source>
        <dbReference type="ARBA" id="ARBA00022448"/>
    </source>
</evidence>
<dbReference type="NCBIfam" id="TIGR00801">
    <property type="entry name" value="ncs2"/>
    <property type="match status" value="1"/>
</dbReference>
<comment type="subcellular location">
    <subcellularLocation>
        <location evidence="1">Cell membrane</location>
        <topology evidence="1">Multi-pass membrane protein</topology>
    </subcellularLocation>
</comment>
<dbReference type="HOGENOM" id="CLU_017959_8_2_9"/>
<dbReference type="AlphaFoldDB" id="K0B116"/>
<keyword evidence="7 8" id="KW-0472">Membrane</keyword>
<proteinExistence type="inferred from homology"/>
<evidence type="ECO:0000256" key="5">
    <source>
        <dbReference type="ARBA" id="ARBA00022692"/>
    </source>
</evidence>
<feature type="transmembrane region" description="Helical" evidence="8">
    <location>
        <begin position="324"/>
        <end position="343"/>
    </location>
</feature>
<feature type="transmembrane region" description="Helical" evidence="8">
    <location>
        <begin position="50"/>
        <end position="70"/>
    </location>
</feature>
<dbReference type="InterPro" id="IPR006042">
    <property type="entry name" value="Xan_ur_permease"/>
</dbReference>
<dbReference type="RefSeq" id="WP_014968847.1">
    <property type="nucleotide sequence ID" value="NC_018664.1"/>
</dbReference>
<dbReference type="STRING" id="1128398.Curi_c27200"/>
<keyword evidence="3" id="KW-0813">Transport</keyword>